<accession>A0ABR4PQ69</accession>
<evidence type="ECO:0000313" key="2">
    <source>
        <dbReference type="Proteomes" id="UP001629113"/>
    </source>
</evidence>
<dbReference type="GO" id="GO:0032259">
    <property type="term" value="P:methylation"/>
    <property type="evidence" value="ECO:0007669"/>
    <property type="project" value="UniProtKB-KW"/>
</dbReference>
<keyword evidence="1" id="KW-0808">Transferase</keyword>
<comment type="caution">
    <text evidence="1">The sequence shown here is derived from an EMBL/GenBank/DDBJ whole genome shotgun (WGS) entry which is preliminary data.</text>
</comment>
<dbReference type="InterPro" id="IPR029063">
    <property type="entry name" value="SAM-dependent_MTases_sf"/>
</dbReference>
<dbReference type="Proteomes" id="UP001629113">
    <property type="component" value="Unassembled WGS sequence"/>
</dbReference>
<dbReference type="GO" id="GO:0008168">
    <property type="term" value="F:methyltransferase activity"/>
    <property type="evidence" value="ECO:0007669"/>
    <property type="project" value="UniProtKB-KW"/>
</dbReference>
<name>A0ABR4PQ69_9HELO</name>
<reference evidence="1 2" key="1">
    <citation type="submission" date="2024-06" db="EMBL/GenBank/DDBJ databases">
        <title>Complete genome of Phlyctema vagabunda strain 19-DSS-EL-015.</title>
        <authorList>
            <person name="Fiorenzani C."/>
        </authorList>
    </citation>
    <scope>NUCLEOTIDE SEQUENCE [LARGE SCALE GENOMIC DNA]</scope>
    <source>
        <strain evidence="1 2">19-DSS-EL-015</strain>
    </source>
</reference>
<keyword evidence="2" id="KW-1185">Reference proteome</keyword>
<sequence>MEVGESGHITGLDTAPLDYGTPFNVGQSHAYIRGSSLGPRIDFVNQETSTHLESLDPRSSTMYDAASLIHSLWYFPTTQSIPALFRTLAAAKIPELYIAEYSYTCSKNSQIPHLLAAQAKAAFHSYLDPTAEDALNSNVRAALTPPRITEEAGNAGYRITRQGIITPSDDMMEGYWEAKAVAKGAMFRKRVETADLPEEDKTKILELAAQANEEMDKLATEGVKISGTMDVWWAVMELQA</sequence>
<gene>
    <name evidence="1" type="ORF">PVAG01_02299</name>
</gene>
<proteinExistence type="predicted"/>
<organism evidence="1 2">
    <name type="scientific">Phlyctema vagabunda</name>
    <dbReference type="NCBI Taxonomy" id="108571"/>
    <lineage>
        <taxon>Eukaryota</taxon>
        <taxon>Fungi</taxon>
        <taxon>Dikarya</taxon>
        <taxon>Ascomycota</taxon>
        <taxon>Pezizomycotina</taxon>
        <taxon>Leotiomycetes</taxon>
        <taxon>Helotiales</taxon>
        <taxon>Dermateaceae</taxon>
        <taxon>Phlyctema</taxon>
    </lineage>
</organism>
<evidence type="ECO:0000313" key="1">
    <source>
        <dbReference type="EMBL" id="KAL3425508.1"/>
    </source>
</evidence>
<protein>
    <submittedName>
        <fullName evidence="1">SAM dependent methyltransferase</fullName>
    </submittedName>
</protein>
<keyword evidence="1" id="KW-0489">Methyltransferase</keyword>
<dbReference type="EMBL" id="JBFCZG010000002">
    <property type="protein sequence ID" value="KAL3425508.1"/>
    <property type="molecule type" value="Genomic_DNA"/>
</dbReference>
<dbReference type="Gene3D" id="3.40.50.150">
    <property type="entry name" value="Vaccinia Virus protein VP39"/>
    <property type="match status" value="1"/>
</dbReference>